<dbReference type="PANTHER" id="PTHR48083">
    <property type="entry name" value="MEDIUM-CHAIN SPECIFIC ACYL-COA DEHYDROGENASE, MITOCHONDRIAL-RELATED"/>
    <property type="match status" value="1"/>
</dbReference>
<dbReference type="GO" id="GO:0003995">
    <property type="term" value="F:acyl-CoA dehydrogenase activity"/>
    <property type="evidence" value="ECO:0007669"/>
    <property type="project" value="TreeGrafter"/>
</dbReference>
<dbReference type="InterPro" id="IPR013786">
    <property type="entry name" value="AcylCoA_DH/ox_N"/>
</dbReference>
<reference evidence="11 12" key="1">
    <citation type="journal article" date="2015" name="Sci. Rep.">
        <title>Genome of the facultative scuticociliatosis pathogen Pseudocohnilembus persalinus provides insight into its virulence through horizontal gene transfer.</title>
        <authorList>
            <person name="Xiong J."/>
            <person name="Wang G."/>
            <person name="Cheng J."/>
            <person name="Tian M."/>
            <person name="Pan X."/>
            <person name="Warren A."/>
            <person name="Jiang C."/>
            <person name="Yuan D."/>
            <person name="Miao W."/>
        </authorList>
    </citation>
    <scope>NUCLEOTIDE SEQUENCE [LARGE SCALE GENOMIC DNA]</scope>
    <source>
        <strain evidence="11">36N120E</strain>
    </source>
</reference>
<dbReference type="InterPro" id="IPR050741">
    <property type="entry name" value="Acyl-CoA_dehydrogenase"/>
</dbReference>
<evidence type="ECO:0000256" key="2">
    <source>
        <dbReference type="ARBA" id="ARBA00009347"/>
    </source>
</evidence>
<keyword evidence="6" id="KW-0040">ANK repeat</keyword>
<dbReference type="InParanoid" id="A0A0V0QYG0"/>
<comment type="similarity">
    <text evidence="2">Belongs to the acyl-CoA dehydrogenase family.</text>
</comment>
<dbReference type="InterPro" id="IPR036770">
    <property type="entry name" value="Ankyrin_rpt-contain_sf"/>
</dbReference>
<feature type="domain" description="Acyl-CoA oxidase/dehydrogenase middle" evidence="9">
    <location>
        <begin position="492"/>
        <end position="570"/>
    </location>
</feature>
<dbReference type="SUPFAM" id="SSF47203">
    <property type="entry name" value="Acyl-CoA dehydrogenase C-terminal domain-like"/>
    <property type="match status" value="1"/>
</dbReference>
<feature type="repeat" description="ANK" evidence="6">
    <location>
        <begin position="172"/>
        <end position="204"/>
    </location>
</feature>
<feature type="repeat" description="ANK" evidence="6">
    <location>
        <begin position="139"/>
        <end position="171"/>
    </location>
</feature>
<evidence type="ECO:0000256" key="6">
    <source>
        <dbReference type="PROSITE-ProRule" id="PRU00023"/>
    </source>
</evidence>
<evidence type="ECO:0000256" key="7">
    <source>
        <dbReference type="SAM" id="MobiDB-lite"/>
    </source>
</evidence>
<protein>
    <submittedName>
        <fullName evidence="11">Ankyrin repeat-containing domain</fullName>
    </submittedName>
</protein>
<evidence type="ECO:0000256" key="5">
    <source>
        <dbReference type="ARBA" id="ARBA00023002"/>
    </source>
</evidence>
<dbReference type="Gene3D" id="1.20.140.10">
    <property type="entry name" value="Butyryl-CoA Dehydrogenase, subunit A, domain 3"/>
    <property type="match status" value="1"/>
</dbReference>
<evidence type="ECO:0000256" key="1">
    <source>
        <dbReference type="ARBA" id="ARBA00001974"/>
    </source>
</evidence>
<dbReference type="InterPro" id="IPR009100">
    <property type="entry name" value="AcylCoA_DH/oxidase_NM_dom_sf"/>
</dbReference>
<name>A0A0V0QYG0_PSEPJ</name>
<dbReference type="Pfam" id="PF12796">
    <property type="entry name" value="Ank_2"/>
    <property type="match status" value="1"/>
</dbReference>
<dbReference type="SUPFAM" id="SSF48403">
    <property type="entry name" value="Ankyrin repeat"/>
    <property type="match status" value="1"/>
</dbReference>
<dbReference type="OrthoDB" id="301925at2759"/>
<dbReference type="PROSITE" id="PS50297">
    <property type="entry name" value="ANK_REP_REGION"/>
    <property type="match status" value="2"/>
</dbReference>
<evidence type="ECO:0000256" key="3">
    <source>
        <dbReference type="ARBA" id="ARBA00022630"/>
    </source>
</evidence>
<dbReference type="Gene3D" id="1.10.540.10">
    <property type="entry name" value="Acyl-CoA dehydrogenase/oxidase, N-terminal domain"/>
    <property type="match status" value="1"/>
</dbReference>
<feature type="compositionally biased region" description="Polar residues" evidence="7">
    <location>
        <begin position="20"/>
        <end position="39"/>
    </location>
</feature>
<evidence type="ECO:0000313" key="12">
    <source>
        <dbReference type="Proteomes" id="UP000054937"/>
    </source>
</evidence>
<evidence type="ECO:0000313" key="11">
    <source>
        <dbReference type="EMBL" id="KRX07246.1"/>
    </source>
</evidence>
<dbReference type="SUPFAM" id="SSF56645">
    <property type="entry name" value="Acyl-CoA dehydrogenase NM domain-like"/>
    <property type="match status" value="1"/>
</dbReference>
<dbReference type="AlphaFoldDB" id="A0A0V0QYG0"/>
<dbReference type="InterPro" id="IPR037069">
    <property type="entry name" value="AcylCoA_DH/ox_N_sf"/>
</dbReference>
<feature type="domain" description="Acyl-CoA dehydrogenase/oxidase N-terminal" evidence="10">
    <location>
        <begin position="374"/>
        <end position="487"/>
    </location>
</feature>
<dbReference type="GO" id="GO:0050660">
    <property type="term" value="F:flavin adenine dinucleotide binding"/>
    <property type="evidence" value="ECO:0007669"/>
    <property type="project" value="InterPro"/>
</dbReference>
<keyword evidence="12" id="KW-1185">Reference proteome</keyword>
<keyword evidence="3" id="KW-0285">Flavoprotein</keyword>
<dbReference type="Pfam" id="PF02770">
    <property type="entry name" value="Acyl-CoA_dh_M"/>
    <property type="match status" value="1"/>
</dbReference>
<feature type="region of interest" description="Disordered" evidence="7">
    <location>
        <begin position="1"/>
        <end position="41"/>
    </location>
</feature>
<dbReference type="Gene3D" id="1.25.40.20">
    <property type="entry name" value="Ankyrin repeat-containing domain"/>
    <property type="match status" value="1"/>
</dbReference>
<accession>A0A0V0QYG0</accession>
<dbReference type="EMBL" id="LDAU01000085">
    <property type="protein sequence ID" value="KRX07246.1"/>
    <property type="molecule type" value="Genomic_DNA"/>
</dbReference>
<dbReference type="Gene3D" id="2.40.110.10">
    <property type="entry name" value="Butyryl-CoA Dehydrogenase, subunit A, domain 2"/>
    <property type="match status" value="1"/>
</dbReference>
<dbReference type="SMART" id="SM00248">
    <property type="entry name" value="ANK"/>
    <property type="match status" value="4"/>
</dbReference>
<feature type="domain" description="Acyl-CoA dehydrogenase/oxidase C-terminal" evidence="8">
    <location>
        <begin position="596"/>
        <end position="747"/>
    </location>
</feature>
<dbReference type="PANTHER" id="PTHR48083:SF28">
    <property type="entry name" value="ACYL-COA DEHYDROGENASE FAMILY PROTEIN (AFU_ORTHOLOGUE AFUA_6G10880)-RELATED"/>
    <property type="match status" value="1"/>
</dbReference>
<dbReference type="InterPro" id="IPR046373">
    <property type="entry name" value="Acyl-CoA_Oxase/DH_mid-dom_sf"/>
</dbReference>
<comment type="cofactor">
    <cofactor evidence="1">
        <name>FAD</name>
        <dbReference type="ChEBI" id="CHEBI:57692"/>
    </cofactor>
</comment>
<dbReference type="GO" id="GO:0033539">
    <property type="term" value="P:fatty acid beta-oxidation using acyl-CoA dehydrogenase"/>
    <property type="evidence" value="ECO:0007669"/>
    <property type="project" value="TreeGrafter"/>
</dbReference>
<comment type="caution">
    <text evidence="11">The sequence shown here is derived from an EMBL/GenBank/DDBJ whole genome shotgun (WGS) entry which is preliminary data.</text>
</comment>
<sequence>MSDIENQNNNQQQYSQSQNEEASTKASQISNNGSQEQNIELQQMNNQESQNQNQLQKQNQNQQLEQPVENINEIDIEKQTQIGNLVPQILAIQNNLMPNNLIDSTGYNILHHAVSYNKLNGIIPLIKELKIDVDIFSNTKQTPLNIASNYGFLKIMKALIDLGAKVNHVDDNSFSSLLYAVRMNKTQAVLYLISLGADLNAQDLNGCGIVHWAAYNNNTFLLEFFDRLHLPMNSRDKQGYTPFLRAIFNESQSASQSMNLIFTARQNTITLDTNLDYSRINQILRLDNDQGQQQKATFIHYLYNLVENQRWEELNYVQEDSFCPTCLIVKKERMHHYKTQKKIQLINQIHPEFGDTTPFAEPYWYQNQPSPYYTENHIKFREKVRNFVENEIMPHKEQWLQTGYPIELEKKFYQAGIGGIIYDKKYGGYKPEDFDYFYEQIMIDEIQRSGLNVLGGYTINSLVVPLLLKFGDENIKQNIATQIIKGEKMSVLAISEPYAGSDVANVQTTAHKEGDYYVINGVKKWITGGLNAKYICTLARTGGPGMSGLSLLIIDSELPGVKIRKMETQFDNAHSTTFITLTNVKVHKSMLIGKEGQGFKAIMLNFNHERWIIAIGSVRQARNLYTLSFKYALKRKTFNQPLINHQIIRYKLAQMARQIESCYSQLEMVTNSFNFLDEQALATQCSLLKVNCANTFEFCAREASQIFGGNSIVKEGQGKEVERAVRGARVSNIYGGSEEIMLDLAIRQQIQKVNKQKTNSKI</sequence>
<dbReference type="InterPro" id="IPR009075">
    <property type="entry name" value="AcylCo_DH/oxidase_C"/>
</dbReference>
<evidence type="ECO:0000259" key="9">
    <source>
        <dbReference type="Pfam" id="PF02770"/>
    </source>
</evidence>
<evidence type="ECO:0000259" key="10">
    <source>
        <dbReference type="Pfam" id="PF02771"/>
    </source>
</evidence>
<dbReference type="InterPro" id="IPR006091">
    <property type="entry name" value="Acyl-CoA_Oxase/DH_mid-dom"/>
</dbReference>
<dbReference type="Proteomes" id="UP000054937">
    <property type="component" value="Unassembled WGS sequence"/>
</dbReference>
<gene>
    <name evidence="11" type="ORF">PPERSA_00403</name>
</gene>
<evidence type="ECO:0000256" key="4">
    <source>
        <dbReference type="ARBA" id="ARBA00022827"/>
    </source>
</evidence>
<dbReference type="PROSITE" id="PS50088">
    <property type="entry name" value="ANK_REPEAT"/>
    <property type="match status" value="2"/>
</dbReference>
<keyword evidence="5" id="KW-0560">Oxidoreductase</keyword>
<dbReference type="InterPro" id="IPR002110">
    <property type="entry name" value="Ankyrin_rpt"/>
</dbReference>
<keyword evidence="4" id="KW-0274">FAD</keyword>
<proteinExistence type="inferred from homology"/>
<dbReference type="Pfam" id="PF02771">
    <property type="entry name" value="Acyl-CoA_dh_N"/>
    <property type="match status" value="1"/>
</dbReference>
<organism evidence="11 12">
    <name type="scientific">Pseudocohnilembus persalinus</name>
    <name type="common">Ciliate</name>
    <dbReference type="NCBI Taxonomy" id="266149"/>
    <lineage>
        <taxon>Eukaryota</taxon>
        <taxon>Sar</taxon>
        <taxon>Alveolata</taxon>
        <taxon>Ciliophora</taxon>
        <taxon>Intramacronucleata</taxon>
        <taxon>Oligohymenophorea</taxon>
        <taxon>Scuticociliatia</taxon>
        <taxon>Philasterida</taxon>
        <taxon>Pseudocohnilembidae</taxon>
        <taxon>Pseudocohnilembus</taxon>
    </lineage>
</organism>
<dbReference type="InterPro" id="IPR036250">
    <property type="entry name" value="AcylCo_DH-like_C"/>
</dbReference>
<dbReference type="Pfam" id="PF00441">
    <property type="entry name" value="Acyl-CoA_dh_1"/>
    <property type="match status" value="1"/>
</dbReference>
<evidence type="ECO:0000259" key="8">
    <source>
        <dbReference type="Pfam" id="PF00441"/>
    </source>
</evidence>
<feature type="compositionally biased region" description="Low complexity" evidence="7">
    <location>
        <begin position="1"/>
        <end position="19"/>
    </location>
</feature>
<dbReference type="GO" id="GO:0005737">
    <property type="term" value="C:cytoplasm"/>
    <property type="evidence" value="ECO:0007669"/>
    <property type="project" value="TreeGrafter"/>
</dbReference>